<protein>
    <submittedName>
        <fullName evidence="1">Uncharacterized protein</fullName>
    </submittedName>
</protein>
<dbReference type="HOGENOM" id="CLU_3268829_0_0_6"/>
<organism evidence="1 2">
    <name type="scientific">Cronobacter malonaticus</name>
    <dbReference type="NCBI Taxonomy" id="413503"/>
    <lineage>
        <taxon>Bacteria</taxon>
        <taxon>Pseudomonadati</taxon>
        <taxon>Pseudomonadota</taxon>
        <taxon>Gammaproteobacteria</taxon>
        <taxon>Enterobacterales</taxon>
        <taxon>Enterobacteriaceae</taxon>
        <taxon>Cronobacter</taxon>
    </lineage>
</organism>
<evidence type="ECO:0000313" key="2">
    <source>
        <dbReference type="Proteomes" id="UP000018545"/>
    </source>
</evidence>
<name>V5TW26_9ENTR</name>
<dbReference type="KEGG" id="csi:P262_01601"/>
<dbReference type="AlphaFoldDB" id="V5TW26"/>
<dbReference type="Proteomes" id="UP000018545">
    <property type="component" value="Chromosome"/>
</dbReference>
<accession>V5TW26</accession>
<proteinExistence type="predicted"/>
<evidence type="ECO:0000313" key="1">
    <source>
        <dbReference type="EMBL" id="AHB69501.1"/>
    </source>
</evidence>
<dbReference type="EMBL" id="CP006731">
    <property type="protein sequence ID" value="AHB69501.1"/>
    <property type="molecule type" value="Genomic_DNA"/>
</dbReference>
<reference evidence="1 2" key="1">
    <citation type="journal article" date="2014" name="Genome Announc.">
        <title>Complete Genome Sequence of Cronobacter sakazakii Strain CMCC 45402.</title>
        <authorList>
            <person name="Zhao Z."/>
            <person name="Wang L."/>
            <person name="Wang B."/>
            <person name="Liang H."/>
            <person name="Ye Q."/>
            <person name="Zeng M."/>
        </authorList>
    </citation>
    <scope>NUCLEOTIDE SEQUENCE [LARGE SCALE GENOMIC DNA]</scope>
    <source>
        <strain evidence="2">45402</strain>
    </source>
</reference>
<gene>
    <name evidence="1" type="ORF">P262_01601</name>
</gene>
<sequence length="41" mass="4834">MLIPFARSFQALSVDKSYLNDQKTSALSNFTTNKQKLWKRR</sequence>